<dbReference type="EMBL" id="CP144747">
    <property type="protein sequence ID" value="WVZ65705.1"/>
    <property type="molecule type" value="Genomic_DNA"/>
</dbReference>
<dbReference type="AlphaFoldDB" id="A0AAQ3T3U5"/>
<sequence>MPHAASSTLASMCMPCSAAAMSSGTASSHAASPLAAMAARAASYVTLHRQLLLIGRLFTHEMSHASSNKIIKGEDLTTMITLLLATSHIQLLVYILLSPTSTEKWCFRGTQPSIEACKASSLISHQAKRKYFPAFNL</sequence>
<keyword evidence="1" id="KW-0812">Transmembrane</keyword>
<gene>
    <name evidence="2" type="ORF">U9M48_015024</name>
</gene>
<reference evidence="2 3" key="1">
    <citation type="submission" date="2024-02" db="EMBL/GenBank/DDBJ databases">
        <title>High-quality chromosome-scale genome assembly of Pensacola bahiagrass (Paspalum notatum Flugge var. saurae).</title>
        <authorList>
            <person name="Vega J.M."/>
            <person name="Podio M."/>
            <person name="Orjuela J."/>
            <person name="Siena L.A."/>
            <person name="Pessino S.C."/>
            <person name="Combes M.C."/>
            <person name="Mariac C."/>
            <person name="Albertini E."/>
            <person name="Pupilli F."/>
            <person name="Ortiz J.P.A."/>
            <person name="Leblanc O."/>
        </authorList>
    </citation>
    <scope>NUCLEOTIDE SEQUENCE [LARGE SCALE GENOMIC DNA]</scope>
    <source>
        <strain evidence="2">R1</strain>
        <tissue evidence="2">Leaf</tissue>
    </source>
</reference>
<evidence type="ECO:0000256" key="1">
    <source>
        <dbReference type="SAM" id="Phobius"/>
    </source>
</evidence>
<organism evidence="2 3">
    <name type="scientific">Paspalum notatum var. saurae</name>
    <dbReference type="NCBI Taxonomy" id="547442"/>
    <lineage>
        <taxon>Eukaryota</taxon>
        <taxon>Viridiplantae</taxon>
        <taxon>Streptophyta</taxon>
        <taxon>Embryophyta</taxon>
        <taxon>Tracheophyta</taxon>
        <taxon>Spermatophyta</taxon>
        <taxon>Magnoliopsida</taxon>
        <taxon>Liliopsida</taxon>
        <taxon>Poales</taxon>
        <taxon>Poaceae</taxon>
        <taxon>PACMAD clade</taxon>
        <taxon>Panicoideae</taxon>
        <taxon>Andropogonodae</taxon>
        <taxon>Paspaleae</taxon>
        <taxon>Paspalinae</taxon>
        <taxon>Paspalum</taxon>
    </lineage>
</organism>
<keyword evidence="1" id="KW-0472">Membrane</keyword>
<name>A0AAQ3T3U5_PASNO</name>
<protein>
    <submittedName>
        <fullName evidence="2">Uncharacterized protein</fullName>
    </submittedName>
</protein>
<dbReference type="Proteomes" id="UP001341281">
    <property type="component" value="Chromosome 03"/>
</dbReference>
<proteinExistence type="predicted"/>
<evidence type="ECO:0000313" key="3">
    <source>
        <dbReference type="Proteomes" id="UP001341281"/>
    </source>
</evidence>
<feature type="transmembrane region" description="Helical" evidence="1">
    <location>
        <begin position="76"/>
        <end position="97"/>
    </location>
</feature>
<evidence type="ECO:0000313" key="2">
    <source>
        <dbReference type="EMBL" id="WVZ65705.1"/>
    </source>
</evidence>
<accession>A0AAQ3T3U5</accession>
<keyword evidence="1" id="KW-1133">Transmembrane helix</keyword>
<keyword evidence="3" id="KW-1185">Reference proteome</keyword>